<dbReference type="RefSeq" id="WP_045804470.1">
    <property type="nucleotide sequence ID" value="NZ_LANU01000001.1"/>
</dbReference>
<feature type="domain" description="Bacteriophage phiJL001 Gp84 C-terminal" evidence="1">
    <location>
        <begin position="192"/>
        <end position="268"/>
    </location>
</feature>
<sequence>MRNINPKLIQHLSSEVLTIAHCLQITLQNKKIIGLTNFDQNLVIDNITYETTAELNIDILRYNSISGNSTKIETIINSNTIKEEEVLSGLYDFAQVKIFFVNYTDLTQGNVTLFYGNINKITVIDDKLIAEVSSIFNTLSKNVGDFFSSSCRAQFCDNKCKLNKEAFTNIHSISRVISNQEFECINLINIDNYYTYGLLTFITGQNNNFTLEIKSHNKSYIKFYNTTPYKISINDRFSIVAGCDKNFTTCSNRFNNSKNFRGEPHIPEIHF</sequence>
<dbReference type="EMBL" id="LANU01000001">
    <property type="protein sequence ID" value="KJV65863.1"/>
    <property type="molecule type" value="Genomic_DNA"/>
</dbReference>
<accession>A0A0F3NCQ4</accession>
<dbReference type="AlphaFoldDB" id="A0A0F3NCQ4"/>
<evidence type="ECO:0000313" key="3">
    <source>
        <dbReference type="Proteomes" id="UP000033546"/>
    </source>
</evidence>
<protein>
    <submittedName>
        <fullName evidence="2">Phage conserved hypothetical BR0599 family protein</fullName>
    </submittedName>
</protein>
<dbReference type="NCBIfam" id="TIGR02218">
    <property type="entry name" value="phg_TIGR02218"/>
    <property type="match status" value="1"/>
</dbReference>
<dbReference type="Proteomes" id="UP000033546">
    <property type="component" value="Unassembled WGS sequence"/>
</dbReference>
<organism evidence="2 3">
    <name type="scientific">Ehrlichia cf. muris str. EmCRT</name>
    <dbReference type="NCBI Taxonomy" id="1359167"/>
    <lineage>
        <taxon>Bacteria</taxon>
        <taxon>Pseudomonadati</taxon>
        <taxon>Pseudomonadota</taxon>
        <taxon>Alphaproteobacteria</taxon>
        <taxon>Rickettsiales</taxon>
        <taxon>Anaplasmataceae</taxon>
        <taxon>Ehrlichia</taxon>
    </lineage>
</organism>
<reference evidence="2 3" key="1">
    <citation type="submission" date="2015-02" db="EMBL/GenBank/DDBJ databases">
        <title>Genome Sequencing of Rickettsiales.</title>
        <authorList>
            <person name="Daugherty S.C."/>
            <person name="Su Q."/>
            <person name="Abolude K."/>
            <person name="Beier-Sexton M."/>
            <person name="Carlyon J.A."/>
            <person name="Carter R."/>
            <person name="Day N.P."/>
            <person name="Dumler S.J."/>
            <person name="Dyachenko V."/>
            <person name="Godinez A."/>
            <person name="Kurtti T.J."/>
            <person name="Lichay M."/>
            <person name="Mullins K.E."/>
            <person name="Ott S."/>
            <person name="Pappas-Brown V."/>
            <person name="Paris D.H."/>
            <person name="Patel P."/>
            <person name="Richards A.L."/>
            <person name="Sadzewicz L."/>
            <person name="Sears K."/>
            <person name="Seidman D."/>
            <person name="Sengamalay N."/>
            <person name="Stenos J."/>
            <person name="Tallon L.J."/>
            <person name="Vincent G."/>
            <person name="Fraser C.M."/>
            <person name="Munderloh U."/>
            <person name="Dunning-Hotopp J.C."/>
        </authorList>
    </citation>
    <scope>NUCLEOTIDE SEQUENCE [LARGE SCALE GENOMIC DNA]</scope>
    <source>
        <strain evidence="2 3">EmCRT</strain>
    </source>
</reference>
<name>A0A0F3NCQ4_9RICK</name>
<gene>
    <name evidence="2" type="ORF">EMUCRT_0044</name>
</gene>
<evidence type="ECO:0000313" key="2">
    <source>
        <dbReference type="EMBL" id="KJV65863.1"/>
    </source>
</evidence>
<dbReference type="InterPro" id="IPR018964">
    <property type="entry name" value="Phage_phiJL001_Gp84_C"/>
</dbReference>
<dbReference type="InterPro" id="IPR011928">
    <property type="entry name" value="Phage_phiJL001_Gp84"/>
</dbReference>
<dbReference type="Pfam" id="PF09356">
    <property type="entry name" value="Phage_BR0599"/>
    <property type="match status" value="1"/>
</dbReference>
<evidence type="ECO:0000259" key="1">
    <source>
        <dbReference type="Pfam" id="PF09356"/>
    </source>
</evidence>
<dbReference type="Pfam" id="PF09931">
    <property type="entry name" value="Phage_phiJL001_Gp84_N"/>
    <property type="match status" value="1"/>
</dbReference>
<proteinExistence type="predicted"/>
<comment type="caution">
    <text evidence="2">The sequence shown here is derived from an EMBL/GenBank/DDBJ whole genome shotgun (WGS) entry which is preliminary data.</text>
</comment>
<dbReference type="PATRIC" id="fig|1359167.3.peg.42"/>